<dbReference type="AlphaFoldDB" id="A0A397Y2U7"/>
<gene>
    <name evidence="1" type="ORF">BRARA_I01896</name>
</gene>
<protein>
    <submittedName>
        <fullName evidence="1">Uncharacterized protein</fullName>
    </submittedName>
</protein>
<dbReference type="Proteomes" id="UP000264353">
    <property type="component" value="Chromosome A9"/>
</dbReference>
<accession>A0A397Y2U7</accession>
<reference evidence="1 2" key="1">
    <citation type="submission" date="2018-06" db="EMBL/GenBank/DDBJ databases">
        <title>WGS assembly of Brassica rapa FPsc.</title>
        <authorList>
            <person name="Bowman J."/>
            <person name="Kohchi T."/>
            <person name="Yamato K."/>
            <person name="Jenkins J."/>
            <person name="Shu S."/>
            <person name="Ishizaki K."/>
            <person name="Yamaoka S."/>
            <person name="Nishihama R."/>
            <person name="Nakamura Y."/>
            <person name="Berger F."/>
            <person name="Adam C."/>
            <person name="Aki S."/>
            <person name="Althoff F."/>
            <person name="Araki T."/>
            <person name="Arteaga-Vazquez M."/>
            <person name="Balasubrmanian S."/>
            <person name="Bauer D."/>
            <person name="Boehm C."/>
            <person name="Briginshaw L."/>
            <person name="Caballero-Perez J."/>
            <person name="Catarino B."/>
            <person name="Chen F."/>
            <person name="Chiyoda S."/>
            <person name="Chovatia M."/>
            <person name="Davies K."/>
            <person name="Delmans M."/>
            <person name="Demura T."/>
            <person name="Dierschke T."/>
            <person name="Dolan L."/>
            <person name="Dorantes-Acosta A."/>
            <person name="Eklund D."/>
            <person name="Florent S."/>
            <person name="Flores-Sandoval E."/>
            <person name="Fujiyama A."/>
            <person name="Fukuzawa H."/>
            <person name="Galik B."/>
            <person name="Grimanelli D."/>
            <person name="Grimwood J."/>
            <person name="Grossniklaus U."/>
            <person name="Hamada T."/>
            <person name="Haseloff J."/>
            <person name="Hetherington A."/>
            <person name="Higo A."/>
            <person name="Hirakawa Y."/>
            <person name="Hundley H."/>
            <person name="Ikeda Y."/>
            <person name="Inoue K."/>
            <person name="Inoue S."/>
            <person name="Ishida S."/>
            <person name="Jia Q."/>
            <person name="Kakita M."/>
            <person name="Kanazawa T."/>
            <person name="Kawai Y."/>
            <person name="Kawashima T."/>
            <person name="Kennedy M."/>
            <person name="Kinose K."/>
            <person name="Kinoshita T."/>
            <person name="Kohara Y."/>
            <person name="Koide E."/>
            <person name="Komatsu K."/>
            <person name="Kopischke S."/>
            <person name="Kubo M."/>
            <person name="Kyozuka J."/>
            <person name="Lagercrantz U."/>
            <person name="Lin S."/>
            <person name="Lindquist E."/>
            <person name="Lipzen A."/>
            <person name="Lu C."/>
            <person name="Luna E."/>
            <person name="Martienssen R."/>
            <person name="Minamino N."/>
            <person name="Mizutani M."/>
            <person name="Mizutani M."/>
            <person name="Mochizuki N."/>
            <person name="Monte I."/>
            <person name="Mosher R."/>
            <person name="Nagasaki H."/>
            <person name="Nakagami H."/>
            <person name="Naramoto S."/>
            <person name="Nishitani K."/>
            <person name="Ohtani M."/>
            <person name="Okamoto T."/>
            <person name="Okumura M."/>
            <person name="Phillips J."/>
            <person name="Pollak B."/>
            <person name="Reinders A."/>
            <person name="Roevekamp M."/>
            <person name="Sano R."/>
            <person name="Sawa S."/>
            <person name="Schmid M."/>
            <person name="Shirakawa M."/>
            <person name="Solano R."/>
            <person name="Spunde A."/>
            <person name="Suetsugu N."/>
            <person name="Sugano S."/>
            <person name="Sugiyama A."/>
            <person name="Sun R."/>
            <person name="Suzuki Y."/>
            <person name="Takenaka M."/>
            <person name="Takezawa D."/>
            <person name="Tomogane H."/>
            <person name="Tsuzuki M."/>
            <person name="Ueda T."/>
            <person name="Umeda M."/>
            <person name="Ward J."/>
            <person name="Watanabe Y."/>
            <person name="Yazaki K."/>
            <person name="Yokoyama R."/>
            <person name="Yoshitake Y."/>
            <person name="Yotsui I."/>
            <person name="Zachgo S."/>
            <person name="Schmutz J."/>
        </authorList>
    </citation>
    <scope>NUCLEOTIDE SEQUENCE [LARGE SCALE GENOMIC DNA]</scope>
    <source>
        <strain evidence="2">cv. B-3</strain>
    </source>
</reference>
<dbReference type="EMBL" id="CM010636">
    <property type="protein sequence ID" value="RID45150.1"/>
    <property type="molecule type" value="Genomic_DNA"/>
</dbReference>
<evidence type="ECO:0000313" key="2">
    <source>
        <dbReference type="Proteomes" id="UP000264353"/>
    </source>
</evidence>
<proteinExistence type="predicted"/>
<organism evidence="1 2">
    <name type="scientific">Brassica campestris</name>
    <name type="common">Field mustard</name>
    <dbReference type="NCBI Taxonomy" id="3711"/>
    <lineage>
        <taxon>Eukaryota</taxon>
        <taxon>Viridiplantae</taxon>
        <taxon>Streptophyta</taxon>
        <taxon>Embryophyta</taxon>
        <taxon>Tracheophyta</taxon>
        <taxon>Spermatophyta</taxon>
        <taxon>Magnoliopsida</taxon>
        <taxon>eudicotyledons</taxon>
        <taxon>Gunneridae</taxon>
        <taxon>Pentapetalae</taxon>
        <taxon>rosids</taxon>
        <taxon>malvids</taxon>
        <taxon>Brassicales</taxon>
        <taxon>Brassicaceae</taxon>
        <taxon>Brassiceae</taxon>
        <taxon>Brassica</taxon>
    </lineage>
</organism>
<sequence>MEQDYICSGCYKFRVSSLQEALDLRFLALSGFLGGSFVNCT</sequence>
<evidence type="ECO:0000313" key="1">
    <source>
        <dbReference type="EMBL" id="RID45150.1"/>
    </source>
</evidence>
<name>A0A397Y2U7_BRACM</name>